<dbReference type="AlphaFoldDB" id="A0A1I2HNT1"/>
<keyword evidence="1" id="KW-0472">Membrane</keyword>
<keyword evidence="1" id="KW-1134">Transmembrane beta strand</keyword>
<evidence type="ECO:0000313" key="3">
    <source>
        <dbReference type="EMBL" id="SFF31178.1"/>
    </source>
</evidence>
<feature type="chain" id="PRO_5011526665" description="TonB-dependent outer membrane receptor, SusC/RagA subfamily, signature region" evidence="2">
    <location>
        <begin position="24"/>
        <end position="106"/>
    </location>
</feature>
<proteinExistence type="inferred from homology"/>
<dbReference type="Gene3D" id="2.170.130.10">
    <property type="entry name" value="TonB-dependent receptor, plug domain"/>
    <property type="match status" value="1"/>
</dbReference>
<dbReference type="PROSITE" id="PS51257">
    <property type="entry name" value="PROKAR_LIPOPROTEIN"/>
    <property type="match status" value="1"/>
</dbReference>
<evidence type="ECO:0008006" key="5">
    <source>
        <dbReference type="Google" id="ProtNLM"/>
    </source>
</evidence>
<comment type="similarity">
    <text evidence="1">Belongs to the TonB-dependent receptor family.</text>
</comment>
<dbReference type="Proteomes" id="UP000198598">
    <property type="component" value="Unassembled WGS sequence"/>
</dbReference>
<keyword evidence="4" id="KW-1185">Reference proteome</keyword>
<dbReference type="InterPro" id="IPR037066">
    <property type="entry name" value="Plug_dom_sf"/>
</dbReference>
<feature type="signal peptide" evidence="2">
    <location>
        <begin position="1"/>
        <end position="23"/>
    </location>
</feature>
<accession>A0A1I2HNT1</accession>
<dbReference type="InterPro" id="IPR039426">
    <property type="entry name" value="TonB-dep_rcpt-like"/>
</dbReference>
<reference evidence="3 4" key="1">
    <citation type="submission" date="2016-10" db="EMBL/GenBank/DDBJ databases">
        <authorList>
            <person name="de Groot N.N."/>
        </authorList>
    </citation>
    <scope>NUCLEOTIDE SEQUENCE [LARGE SCALE GENOMIC DNA]</scope>
    <source>
        <strain evidence="3 4">DSM 26130</strain>
    </source>
</reference>
<evidence type="ECO:0000256" key="1">
    <source>
        <dbReference type="PROSITE-ProRule" id="PRU01360"/>
    </source>
</evidence>
<keyword evidence="1" id="KW-0998">Cell outer membrane</keyword>
<sequence>MKLRLITTIVLTACSCLFFTACHKEGSGITPSEPLHLTINEKSHFEAKPLVLIDGVEIDDIKKVKINPSDIKSMTVLKSSPTNNLVDTYGIKAKDGVILVSTKGNE</sequence>
<evidence type="ECO:0000256" key="2">
    <source>
        <dbReference type="SAM" id="SignalP"/>
    </source>
</evidence>
<gene>
    <name evidence="3" type="ORF">SAMN05216167_1465</name>
</gene>
<protein>
    <recommendedName>
        <fullName evidence="5">TonB-dependent outer membrane receptor, SusC/RagA subfamily, signature region</fullName>
    </recommendedName>
</protein>
<evidence type="ECO:0000313" key="4">
    <source>
        <dbReference type="Proteomes" id="UP000198598"/>
    </source>
</evidence>
<dbReference type="STRING" id="662367.SAMN05216167_1465"/>
<name>A0A1I2HNT1_9BACT</name>
<keyword evidence="2" id="KW-0732">Signal</keyword>
<keyword evidence="1" id="KW-0812">Transmembrane</keyword>
<dbReference type="PROSITE" id="PS52016">
    <property type="entry name" value="TONB_DEPENDENT_REC_3"/>
    <property type="match status" value="1"/>
</dbReference>
<keyword evidence="1" id="KW-0813">Transport</keyword>
<dbReference type="OrthoDB" id="961588at2"/>
<organism evidence="3 4">
    <name type="scientific">Spirosoma endophyticum</name>
    <dbReference type="NCBI Taxonomy" id="662367"/>
    <lineage>
        <taxon>Bacteria</taxon>
        <taxon>Pseudomonadati</taxon>
        <taxon>Bacteroidota</taxon>
        <taxon>Cytophagia</taxon>
        <taxon>Cytophagales</taxon>
        <taxon>Cytophagaceae</taxon>
        <taxon>Spirosoma</taxon>
    </lineage>
</organism>
<dbReference type="GO" id="GO:0009279">
    <property type="term" value="C:cell outer membrane"/>
    <property type="evidence" value="ECO:0007669"/>
    <property type="project" value="UniProtKB-SubCell"/>
</dbReference>
<dbReference type="RefSeq" id="WP_093835031.1">
    <property type="nucleotide sequence ID" value="NZ_FOLQ01000046.1"/>
</dbReference>
<dbReference type="EMBL" id="FOLQ01000046">
    <property type="protein sequence ID" value="SFF31178.1"/>
    <property type="molecule type" value="Genomic_DNA"/>
</dbReference>
<comment type="subcellular location">
    <subcellularLocation>
        <location evidence="1">Cell outer membrane</location>
        <topology evidence="1">Multi-pass membrane protein</topology>
    </subcellularLocation>
</comment>